<organism evidence="1 2">
    <name type="scientific">Rhodoglobus vestalii</name>
    <dbReference type="NCBI Taxonomy" id="193384"/>
    <lineage>
        <taxon>Bacteria</taxon>
        <taxon>Bacillati</taxon>
        <taxon>Actinomycetota</taxon>
        <taxon>Actinomycetes</taxon>
        <taxon>Micrococcales</taxon>
        <taxon>Microbacteriaceae</taxon>
        <taxon>Rhodoglobus</taxon>
    </lineage>
</organism>
<dbReference type="Proteomes" id="UP000316560">
    <property type="component" value="Unassembled WGS sequence"/>
</dbReference>
<sequence>MDSLFAVLAVLEVEGIIVDAADPYNNNAGRSRIDDMRTTGGAA</sequence>
<protein>
    <submittedName>
        <fullName evidence="1">Uncharacterized protein</fullName>
    </submittedName>
</protein>
<comment type="caution">
    <text evidence="1">The sequence shown here is derived from an EMBL/GenBank/DDBJ whole genome shotgun (WGS) entry which is preliminary data.</text>
</comment>
<dbReference type="AlphaFoldDB" id="A0A8H2PSU4"/>
<reference evidence="1 2" key="1">
    <citation type="submission" date="2019-06" db="EMBL/GenBank/DDBJ databases">
        <title>Sequencing the genomes of 1000 actinobacteria strains.</title>
        <authorList>
            <person name="Klenk H.-P."/>
        </authorList>
    </citation>
    <scope>NUCLEOTIDE SEQUENCE [LARGE SCALE GENOMIC DNA]</scope>
    <source>
        <strain evidence="1 2">DSM 21947</strain>
    </source>
</reference>
<evidence type="ECO:0000313" key="1">
    <source>
        <dbReference type="EMBL" id="TQO18516.1"/>
    </source>
</evidence>
<name>A0A8H2PSU4_9MICO</name>
<dbReference type="EMBL" id="VFRA01000001">
    <property type="protein sequence ID" value="TQO18516.1"/>
    <property type="molecule type" value="Genomic_DNA"/>
</dbReference>
<evidence type="ECO:0000313" key="2">
    <source>
        <dbReference type="Proteomes" id="UP000316560"/>
    </source>
</evidence>
<gene>
    <name evidence="1" type="ORF">FB472_0033</name>
</gene>
<keyword evidence="2" id="KW-1185">Reference proteome</keyword>
<proteinExistence type="predicted"/>
<accession>A0A8H2PSU4</accession>
<dbReference type="RefSeq" id="WP_281283026.1">
    <property type="nucleotide sequence ID" value="NZ_VFRA01000001.1"/>
</dbReference>